<keyword evidence="5 11" id="KW-0802">TPR repeat</keyword>
<dbReference type="GO" id="GO:0007368">
    <property type="term" value="P:determination of left/right symmetry"/>
    <property type="evidence" value="ECO:0007669"/>
    <property type="project" value="TreeGrafter"/>
</dbReference>
<dbReference type="GO" id="GO:0030331">
    <property type="term" value="F:nuclear estrogen receptor binding"/>
    <property type="evidence" value="ECO:0007669"/>
    <property type="project" value="TreeGrafter"/>
</dbReference>
<dbReference type="GO" id="GO:0036159">
    <property type="term" value="P:inner dynein arm assembly"/>
    <property type="evidence" value="ECO:0007669"/>
    <property type="project" value="TreeGrafter"/>
</dbReference>
<dbReference type="FunFam" id="1.25.40.10:FF:000176">
    <property type="entry name" value="dynein assembly factor 4, axonemal isoform X1"/>
    <property type="match status" value="1"/>
</dbReference>
<feature type="region of interest" description="Disordered" evidence="12">
    <location>
        <begin position="151"/>
        <end position="207"/>
    </location>
</feature>
<evidence type="ECO:0000313" key="14">
    <source>
        <dbReference type="EMBL" id="KAG8575767.1"/>
    </source>
</evidence>
<comment type="subcellular location">
    <subcellularLocation>
        <location evidence="2">Cell projection</location>
        <location evidence="2">Neuron projection</location>
    </subcellularLocation>
    <subcellularLocation>
        <location evidence="9">Dynein axonemal particle</location>
    </subcellularLocation>
    <subcellularLocation>
        <location evidence="1">Nucleus</location>
    </subcellularLocation>
</comment>
<dbReference type="FunFam" id="2.60.40.790:FF:000015">
    <property type="entry name" value="dynein assembly factor 4, axonemal isoform X1"/>
    <property type="match status" value="1"/>
</dbReference>
<dbReference type="Gene3D" id="2.60.40.790">
    <property type="match status" value="1"/>
</dbReference>
<dbReference type="GO" id="GO:0007399">
    <property type="term" value="P:nervous system development"/>
    <property type="evidence" value="ECO:0007669"/>
    <property type="project" value="UniProtKB-KW"/>
</dbReference>
<dbReference type="SMART" id="SM00028">
    <property type="entry name" value="TPR"/>
    <property type="match status" value="3"/>
</dbReference>
<evidence type="ECO:0000256" key="12">
    <source>
        <dbReference type="SAM" id="MobiDB-lite"/>
    </source>
</evidence>
<dbReference type="PANTHER" id="PTHR46492">
    <property type="entry name" value="DYNEIN ASSEMBLY FACTOR 4, AXONEMAL"/>
    <property type="match status" value="1"/>
</dbReference>
<dbReference type="InterPro" id="IPR037894">
    <property type="entry name" value="CS_DYX1C1"/>
</dbReference>
<evidence type="ECO:0000256" key="8">
    <source>
        <dbReference type="ARBA" id="ARBA00023273"/>
    </source>
</evidence>
<evidence type="ECO:0000256" key="11">
    <source>
        <dbReference type="PROSITE-ProRule" id="PRU00339"/>
    </source>
</evidence>
<accession>A0AAV7BTV4</accession>
<dbReference type="InterPro" id="IPR052004">
    <property type="entry name" value="Dynein_assembly_factor_4"/>
</dbReference>
<dbReference type="InterPro" id="IPR011990">
    <property type="entry name" value="TPR-like_helical_dom_sf"/>
</dbReference>
<dbReference type="GO" id="GO:0003351">
    <property type="term" value="P:epithelial cilium movement involved in extracellular fluid movement"/>
    <property type="evidence" value="ECO:0007669"/>
    <property type="project" value="TreeGrafter"/>
</dbReference>
<keyword evidence="7" id="KW-0539">Nucleus</keyword>
<dbReference type="PROSITE" id="PS51203">
    <property type="entry name" value="CS"/>
    <property type="match status" value="1"/>
</dbReference>
<evidence type="ECO:0000256" key="4">
    <source>
        <dbReference type="ARBA" id="ARBA00022737"/>
    </source>
</evidence>
<name>A0AAV7BTV4_ENGPU</name>
<dbReference type="EMBL" id="WNYA01000004">
    <property type="protein sequence ID" value="KAG8575767.1"/>
    <property type="molecule type" value="Genomic_DNA"/>
</dbReference>
<dbReference type="Pfam" id="PF04969">
    <property type="entry name" value="CS"/>
    <property type="match status" value="1"/>
</dbReference>
<keyword evidence="3" id="KW-0963">Cytoplasm</keyword>
<comment type="caution">
    <text evidence="14">The sequence shown here is derived from an EMBL/GenBank/DDBJ whole genome shotgun (WGS) entry which is preliminary data.</text>
</comment>
<keyword evidence="4" id="KW-0677">Repeat</keyword>
<dbReference type="InterPro" id="IPR019734">
    <property type="entry name" value="TPR_rpt"/>
</dbReference>
<dbReference type="GO" id="GO:0043005">
    <property type="term" value="C:neuron projection"/>
    <property type="evidence" value="ECO:0007669"/>
    <property type="project" value="UniProtKB-SubCell"/>
</dbReference>
<dbReference type="CDD" id="cd06469">
    <property type="entry name" value="p23_DYX1C1_like"/>
    <property type="match status" value="1"/>
</dbReference>
<keyword evidence="15" id="KW-1185">Reference proteome</keyword>
<dbReference type="GO" id="GO:0005576">
    <property type="term" value="C:extracellular region"/>
    <property type="evidence" value="ECO:0007669"/>
    <property type="project" value="GOC"/>
</dbReference>
<dbReference type="InterPro" id="IPR008978">
    <property type="entry name" value="HSP20-like_chaperone"/>
</dbReference>
<evidence type="ECO:0000256" key="6">
    <source>
        <dbReference type="ARBA" id="ARBA00022902"/>
    </source>
</evidence>
<evidence type="ECO:0000256" key="9">
    <source>
        <dbReference type="ARBA" id="ARBA00024190"/>
    </source>
</evidence>
<evidence type="ECO:0000256" key="2">
    <source>
        <dbReference type="ARBA" id="ARBA00004487"/>
    </source>
</evidence>
<feature type="compositionally biased region" description="Polar residues" evidence="12">
    <location>
        <begin position="184"/>
        <end position="201"/>
    </location>
</feature>
<sequence>MPILVKDYTWQQTEKEIFISVPLKGVAAGASNVMCTESYIKANFTPFLFEVFLFAPIDVDRSITKIGNGIILFTLYKQEPSIWDSLSIANADKETMKRLRENAITRVQEKAKEDAQSKAARKRENEKYSLEIMMKIDEEERKRIENLKEEERRKASEDLEKFKDQQRLEEQREQKRKEEEKQRNALNKSMFSDSPKSSIQAQKHKIEKVVPPTRKCGSIKIQFTPRVFPTALRESRMAEEEEWLQKQAEARRAINTDNLDLQDLKEEEKNPEWLKDKGNKLFAAGDYLAAVNALNLAIRLNDKMPTLYLNRSACHLKLRNLHKTIEDASKALELLTPPVPDNAAARLKAYVRRGTAFCELELYVEGLQDYEAALKIEPSNINVKSDAEKIRRIIQGTSPDPE</sequence>
<organism evidence="14 15">
    <name type="scientific">Engystomops pustulosus</name>
    <name type="common">Tungara frog</name>
    <name type="synonym">Physalaemus pustulosus</name>
    <dbReference type="NCBI Taxonomy" id="76066"/>
    <lineage>
        <taxon>Eukaryota</taxon>
        <taxon>Metazoa</taxon>
        <taxon>Chordata</taxon>
        <taxon>Craniata</taxon>
        <taxon>Vertebrata</taxon>
        <taxon>Euteleostomi</taxon>
        <taxon>Amphibia</taxon>
        <taxon>Batrachia</taxon>
        <taxon>Anura</taxon>
        <taxon>Neobatrachia</taxon>
        <taxon>Hyloidea</taxon>
        <taxon>Leptodactylidae</taxon>
        <taxon>Leiuperinae</taxon>
        <taxon>Engystomops</taxon>
    </lineage>
</organism>
<dbReference type="Gene3D" id="1.25.40.10">
    <property type="entry name" value="Tetratricopeptide repeat domain"/>
    <property type="match status" value="1"/>
</dbReference>
<feature type="compositionally biased region" description="Basic and acidic residues" evidence="12">
    <location>
        <begin position="151"/>
        <end position="183"/>
    </location>
</feature>
<evidence type="ECO:0000256" key="7">
    <source>
        <dbReference type="ARBA" id="ARBA00023242"/>
    </source>
</evidence>
<evidence type="ECO:0000259" key="13">
    <source>
        <dbReference type="PROSITE" id="PS51203"/>
    </source>
</evidence>
<evidence type="ECO:0000313" key="15">
    <source>
        <dbReference type="Proteomes" id="UP000824782"/>
    </source>
</evidence>
<keyword evidence="6" id="KW-0524">Neurogenesis</keyword>
<dbReference type="SUPFAM" id="SSF48452">
    <property type="entry name" value="TPR-like"/>
    <property type="match status" value="1"/>
</dbReference>
<dbReference type="PANTHER" id="PTHR46492:SF1">
    <property type="entry name" value="DYNEIN AXONEMAL ASSEMBLY FACTOR 4"/>
    <property type="match status" value="1"/>
</dbReference>
<dbReference type="GO" id="GO:0036158">
    <property type="term" value="P:outer dynein arm assembly"/>
    <property type="evidence" value="ECO:0007669"/>
    <property type="project" value="TreeGrafter"/>
</dbReference>
<dbReference type="PROSITE" id="PS50005">
    <property type="entry name" value="TPR"/>
    <property type="match status" value="1"/>
</dbReference>
<feature type="repeat" description="TPR" evidence="11">
    <location>
        <begin position="347"/>
        <end position="380"/>
    </location>
</feature>
<evidence type="ECO:0000256" key="5">
    <source>
        <dbReference type="ARBA" id="ARBA00022803"/>
    </source>
</evidence>
<protein>
    <recommendedName>
        <fullName evidence="10">Dynein axonemal assembly factor 4</fullName>
    </recommendedName>
</protein>
<dbReference type="AlphaFoldDB" id="A0AAV7BTV4"/>
<dbReference type="GO" id="GO:0120293">
    <property type="term" value="C:dynein axonemal particle"/>
    <property type="evidence" value="ECO:0007669"/>
    <property type="project" value="UniProtKB-SubCell"/>
</dbReference>
<dbReference type="Proteomes" id="UP000824782">
    <property type="component" value="Unassembled WGS sequence"/>
</dbReference>
<reference evidence="14" key="1">
    <citation type="thesis" date="2020" institute="ProQuest LLC" country="789 East Eisenhower Parkway, Ann Arbor, MI, USA">
        <title>Comparative Genomics and Chromosome Evolution.</title>
        <authorList>
            <person name="Mudd A.B."/>
        </authorList>
    </citation>
    <scope>NUCLEOTIDE SEQUENCE</scope>
    <source>
        <strain evidence="14">237g6f4</strain>
        <tissue evidence="14">Blood</tissue>
    </source>
</reference>
<feature type="domain" description="CS" evidence="13">
    <location>
        <begin position="3"/>
        <end position="87"/>
    </location>
</feature>
<dbReference type="InterPro" id="IPR007052">
    <property type="entry name" value="CS_dom"/>
</dbReference>
<evidence type="ECO:0000256" key="10">
    <source>
        <dbReference type="ARBA" id="ARBA00024430"/>
    </source>
</evidence>
<gene>
    <name evidence="14" type="ORF">GDO81_009667</name>
</gene>
<dbReference type="SUPFAM" id="SSF49764">
    <property type="entry name" value="HSP20-like chaperones"/>
    <property type="match status" value="1"/>
</dbReference>
<evidence type="ECO:0000256" key="1">
    <source>
        <dbReference type="ARBA" id="ARBA00004123"/>
    </source>
</evidence>
<proteinExistence type="predicted"/>
<dbReference type="GO" id="GO:0007507">
    <property type="term" value="P:heart development"/>
    <property type="evidence" value="ECO:0007669"/>
    <property type="project" value="TreeGrafter"/>
</dbReference>
<dbReference type="GO" id="GO:0005634">
    <property type="term" value="C:nucleus"/>
    <property type="evidence" value="ECO:0007669"/>
    <property type="project" value="UniProtKB-SubCell"/>
</dbReference>
<keyword evidence="8" id="KW-0966">Cell projection</keyword>
<evidence type="ECO:0000256" key="3">
    <source>
        <dbReference type="ARBA" id="ARBA00022490"/>
    </source>
</evidence>